<comment type="caution">
    <text evidence="11">The sequence shown here is derived from an EMBL/GenBank/DDBJ whole genome shotgun (WGS) entry which is preliminary data.</text>
</comment>
<evidence type="ECO:0000256" key="6">
    <source>
        <dbReference type="ARBA" id="ARBA00022723"/>
    </source>
</evidence>
<keyword evidence="9" id="KW-0411">Iron-sulfur</keyword>
<comment type="similarity">
    <text evidence="3">In the N-terminal section; belongs to the NADH:flavin oxidoreductase/NADH oxidase family.</text>
</comment>
<evidence type="ECO:0000256" key="3">
    <source>
        <dbReference type="ARBA" id="ARBA00011048"/>
    </source>
</evidence>
<dbReference type="Gene3D" id="3.50.50.60">
    <property type="entry name" value="FAD/NAD(P)-binding domain"/>
    <property type="match status" value="1"/>
</dbReference>
<gene>
    <name evidence="11" type="ORF">R8Z58_13290</name>
</gene>
<dbReference type="PRINTS" id="PR00368">
    <property type="entry name" value="FADPNR"/>
</dbReference>
<keyword evidence="12" id="KW-1185">Reference proteome</keyword>
<sequence length="707" mass="73656">MTASSGIRPSVLAEPLRIGAVTVPNRVMQTAHSKQYSDRVESERETAYYVRRAEGGCGLFVAGNHFVHPTGSIRGFEDAYRPEGVAAARAMTDAVHDAGARIFVQLNHHGAQAQPDGPDGPRAVYAPSRILSPSTAHATREMDAADIAALVEGWALSAAHARDGGFDGVEIHMAHGYLLHQFLSPLYNARTDGYGGDLEGRTRFPREVLRAVRSRVGDDFTVGIRIVANEFHPDGIDGAGMREIIARLRGEARIDFLDLAAGGYHNVHYVFPSSPMPYAWLRDDVAAVKTADPDVPVFGVGAALSVEQAEEVVRDGIADMVALTRAQIADPDLGRKLIGREAADAAGSGIRHCIRLNQGCLGRGSRGLAMSCTVNPLAGRELERGERARAVAPQRWVVVGGGPAGMRAAVELASDGHGVTLIEKADELGGQLRLARRVPGRESVGLLVDDLVRDLAVAGVDVRLGVEATEALVRAEHADGVVVATGATAPAGTSLALGGAYAGGFPTEGTVDAFAAASAPSSLGRRIAVVDADGTAYAAGIVLTLLPHLDELELVTPFETVFPHIGAGYDRPLLLERLGAHRGFRRRTSARVERVGGGEVVVRDSLTGEPATLEGVDAVVAVEPRASVGVPGLTTVMDASTAALRTAPVAGATAGETSAVSAGAGAAASVPRVVMIGDAFAPRTIDAAIFEAVELAYDVAGLANLRG</sequence>
<dbReference type="PANTHER" id="PTHR42917">
    <property type="entry name" value="2,4-DIENOYL-COA REDUCTASE"/>
    <property type="match status" value="1"/>
</dbReference>
<dbReference type="CDD" id="cd02803">
    <property type="entry name" value="OYE_like_FMN_family"/>
    <property type="match status" value="1"/>
</dbReference>
<keyword evidence="6" id="KW-0479">Metal-binding</keyword>
<name>A0ABU4H500_9MICO</name>
<dbReference type="Proteomes" id="UP001283109">
    <property type="component" value="Unassembled WGS sequence"/>
</dbReference>
<dbReference type="InterPro" id="IPR036188">
    <property type="entry name" value="FAD/NAD-bd_sf"/>
</dbReference>
<proteinExistence type="inferred from homology"/>
<dbReference type="EMBL" id="JAWQEV010000004">
    <property type="protein sequence ID" value="MDW4573749.1"/>
    <property type="molecule type" value="Genomic_DNA"/>
</dbReference>
<evidence type="ECO:0000256" key="7">
    <source>
        <dbReference type="ARBA" id="ARBA00023002"/>
    </source>
</evidence>
<dbReference type="SUPFAM" id="SSF51395">
    <property type="entry name" value="FMN-linked oxidoreductases"/>
    <property type="match status" value="1"/>
</dbReference>
<keyword evidence="4" id="KW-0285">Flavoprotein</keyword>
<evidence type="ECO:0000256" key="9">
    <source>
        <dbReference type="ARBA" id="ARBA00023014"/>
    </source>
</evidence>
<dbReference type="PANTHER" id="PTHR42917:SF2">
    <property type="entry name" value="2,4-DIENOYL-COA REDUCTASE [(2E)-ENOYL-COA-PRODUCING]"/>
    <property type="match status" value="1"/>
</dbReference>
<evidence type="ECO:0000256" key="8">
    <source>
        <dbReference type="ARBA" id="ARBA00023004"/>
    </source>
</evidence>
<dbReference type="Gene3D" id="3.20.20.70">
    <property type="entry name" value="Aldolase class I"/>
    <property type="match status" value="1"/>
</dbReference>
<dbReference type="Pfam" id="PF00724">
    <property type="entry name" value="Oxidored_FMN"/>
    <property type="match status" value="1"/>
</dbReference>
<keyword evidence="5" id="KW-0288">FMN</keyword>
<evidence type="ECO:0000256" key="5">
    <source>
        <dbReference type="ARBA" id="ARBA00022643"/>
    </source>
</evidence>
<evidence type="ECO:0000313" key="11">
    <source>
        <dbReference type="EMBL" id="MDW4573749.1"/>
    </source>
</evidence>
<reference evidence="11 12" key="1">
    <citation type="submission" date="2023-11" db="EMBL/GenBank/DDBJ databases">
        <title>Draft genome sequence of Microbacterium arthrosphaerae JCM 30492.</title>
        <authorList>
            <person name="Zhang G."/>
            <person name="Ding Y."/>
        </authorList>
    </citation>
    <scope>NUCLEOTIDE SEQUENCE [LARGE SCALE GENOMIC DNA]</scope>
    <source>
        <strain evidence="11 12">JCM 30492</strain>
    </source>
</reference>
<evidence type="ECO:0000259" key="10">
    <source>
        <dbReference type="Pfam" id="PF00724"/>
    </source>
</evidence>
<evidence type="ECO:0000313" key="12">
    <source>
        <dbReference type="Proteomes" id="UP001283109"/>
    </source>
</evidence>
<dbReference type="Pfam" id="PF13450">
    <property type="entry name" value="NAD_binding_8"/>
    <property type="match status" value="1"/>
</dbReference>
<dbReference type="InterPro" id="IPR013785">
    <property type="entry name" value="Aldolase_TIM"/>
</dbReference>
<dbReference type="InterPro" id="IPR051793">
    <property type="entry name" value="NADH:flavin_oxidoreductase"/>
</dbReference>
<evidence type="ECO:0000256" key="1">
    <source>
        <dbReference type="ARBA" id="ARBA00001917"/>
    </source>
</evidence>
<accession>A0ABU4H500</accession>
<dbReference type="Gene3D" id="3.40.50.720">
    <property type="entry name" value="NAD(P)-binding Rossmann-like Domain"/>
    <property type="match status" value="1"/>
</dbReference>
<keyword evidence="7" id="KW-0560">Oxidoreductase</keyword>
<protein>
    <submittedName>
        <fullName evidence="11">NAD(P)-binding protein</fullName>
    </submittedName>
</protein>
<evidence type="ECO:0000256" key="2">
    <source>
        <dbReference type="ARBA" id="ARBA00001966"/>
    </source>
</evidence>
<dbReference type="RefSeq" id="WP_318354266.1">
    <property type="nucleotide sequence ID" value="NZ_JAWQEV010000004.1"/>
</dbReference>
<feature type="domain" description="NADH:flavin oxidoreductase/NADH oxidase N-terminal" evidence="10">
    <location>
        <begin position="13"/>
        <end position="337"/>
    </location>
</feature>
<keyword evidence="8" id="KW-0408">Iron</keyword>
<dbReference type="SUPFAM" id="SSF51971">
    <property type="entry name" value="Nucleotide-binding domain"/>
    <property type="match status" value="1"/>
</dbReference>
<organism evidence="11 12">
    <name type="scientific">Microbacterium arthrosphaerae</name>
    <dbReference type="NCBI Taxonomy" id="792652"/>
    <lineage>
        <taxon>Bacteria</taxon>
        <taxon>Bacillati</taxon>
        <taxon>Actinomycetota</taxon>
        <taxon>Actinomycetes</taxon>
        <taxon>Micrococcales</taxon>
        <taxon>Microbacteriaceae</taxon>
        <taxon>Microbacterium</taxon>
    </lineage>
</organism>
<dbReference type="InterPro" id="IPR001155">
    <property type="entry name" value="OxRdtase_FMN_N"/>
</dbReference>
<comment type="cofactor">
    <cofactor evidence="1">
        <name>FMN</name>
        <dbReference type="ChEBI" id="CHEBI:58210"/>
    </cofactor>
</comment>
<evidence type="ECO:0000256" key="4">
    <source>
        <dbReference type="ARBA" id="ARBA00022630"/>
    </source>
</evidence>
<dbReference type="SUPFAM" id="SSF51905">
    <property type="entry name" value="FAD/NAD(P)-binding domain"/>
    <property type="match status" value="1"/>
</dbReference>
<comment type="cofactor">
    <cofactor evidence="2">
        <name>[4Fe-4S] cluster</name>
        <dbReference type="ChEBI" id="CHEBI:49883"/>
    </cofactor>
</comment>